<protein>
    <submittedName>
        <fullName evidence="1">Uncharacterized protein</fullName>
    </submittedName>
</protein>
<proteinExistence type="predicted"/>
<dbReference type="Proteomes" id="UP000823638">
    <property type="component" value="Unassembled WGS sequence"/>
</dbReference>
<reference evidence="1" key="1">
    <citation type="submission" date="2020-10" db="EMBL/GenBank/DDBJ databases">
        <authorList>
            <person name="Gilroy R."/>
        </authorList>
    </citation>
    <scope>NUCLEOTIDE SEQUENCE</scope>
    <source>
        <strain evidence="1">10532</strain>
    </source>
</reference>
<evidence type="ECO:0000313" key="2">
    <source>
        <dbReference type="Proteomes" id="UP000823638"/>
    </source>
</evidence>
<name>A0A9D9N2H5_9SPIR</name>
<dbReference type="EMBL" id="JADIMM010000076">
    <property type="protein sequence ID" value="MBO8457745.1"/>
    <property type="molecule type" value="Genomic_DNA"/>
</dbReference>
<dbReference type="AlphaFoldDB" id="A0A9D9N2H5"/>
<comment type="caution">
    <text evidence="1">The sequence shown here is derived from an EMBL/GenBank/DDBJ whole genome shotgun (WGS) entry which is preliminary data.</text>
</comment>
<accession>A0A9D9N2H5</accession>
<sequence length="98" mass="11655">MEEIEREDWQIIIEFSIPVNPETVTRDSIIINGEPLPSDVNYLFDRKGIKMAIYEHPQWADKTITIEIKNIMSYNNEEMITPLSPVRLRPDDEYEWDD</sequence>
<evidence type="ECO:0000313" key="1">
    <source>
        <dbReference type="EMBL" id="MBO8457745.1"/>
    </source>
</evidence>
<organism evidence="1 2">
    <name type="scientific">Candidatus Gallitreponema excrementavium</name>
    <dbReference type="NCBI Taxonomy" id="2840840"/>
    <lineage>
        <taxon>Bacteria</taxon>
        <taxon>Pseudomonadati</taxon>
        <taxon>Spirochaetota</taxon>
        <taxon>Spirochaetia</taxon>
        <taxon>Spirochaetales</taxon>
        <taxon>Candidatus Gallitreponema</taxon>
    </lineage>
</organism>
<reference evidence="1" key="2">
    <citation type="journal article" date="2021" name="PeerJ">
        <title>Extensive microbial diversity within the chicken gut microbiome revealed by metagenomics and culture.</title>
        <authorList>
            <person name="Gilroy R."/>
            <person name="Ravi A."/>
            <person name="Getino M."/>
            <person name="Pursley I."/>
            <person name="Horton D.L."/>
            <person name="Alikhan N.F."/>
            <person name="Baker D."/>
            <person name="Gharbi K."/>
            <person name="Hall N."/>
            <person name="Watson M."/>
            <person name="Adriaenssens E.M."/>
            <person name="Foster-Nyarko E."/>
            <person name="Jarju S."/>
            <person name="Secka A."/>
            <person name="Antonio M."/>
            <person name="Oren A."/>
            <person name="Chaudhuri R.R."/>
            <person name="La Ragione R."/>
            <person name="Hildebrand F."/>
            <person name="Pallen M.J."/>
        </authorList>
    </citation>
    <scope>NUCLEOTIDE SEQUENCE</scope>
    <source>
        <strain evidence="1">10532</strain>
    </source>
</reference>
<gene>
    <name evidence="1" type="ORF">IAA81_05905</name>
</gene>